<evidence type="ECO:0000313" key="2">
    <source>
        <dbReference type="EMBL" id="TYP65431.1"/>
    </source>
</evidence>
<keyword evidence="1" id="KW-1133">Transmembrane helix</keyword>
<dbReference type="EMBL" id="VNHQ01000012">
    <property type="protein sequence ID" value="TYP65431.1"/>
    <property type="molecule type" value="Genomic_DNA"/>
</dbReference>
<protein>
    <submittedName>
        <fullName evidence="2">MSHA biogenesis protein MshP</fullName>
    </submittedName>
</protein>
<gene>
    <name evidence="2" type="ORF">A9A72_122566</name>
</gene>
<name>A0A5S5BEG6_STUST</name>
<keyword evidence="1" id="KW-0812">Transmembrane</keyword>
<sequence length="170" mass="18276">MHPDSPHAVRRTSRRFPLTPVAHKHSALGSLLPGRQQRGFGLVAAMFLIIVVAGAIASMWRMSVTQTATNNLSLQQSRAYQAARAGIEWGISSALAGNCSLVNPSFTPDGFAEQFRVDVSCEKTEGSTPLPEEGVSTVTFFSITSAAEYASPGTPDHAYRRLNAVVEKDD</sequence>
<keyword evidence="1" id="KW-0472">Membrane</keyword>
<evidence type="ECO:0000256" key="1">
    <source>
        <dbReference type="SAM" id="Phobius"/>
    </source>
</evidence>
<accession>A0A5S5BEG6</accession>
<dbReference type="AlphaFoldDB" id="A0A5S5BEG6"/>
<proteinExistence type="predicted"/>
<reference evidence="2 3" key="1">
    <citation type="submission" date="2019-07" db="EMBL/GenBank/DDBJ databases">
        <title>Deep subsurface shale carbon reservoir microbial communities from Ohio and West Virginia, USA.</title>
        <authorList>
            <person name="Wrighton K."/>
        </authorList>
    </citation>
    <scope>NUCLEOTIDE SEQUENCE [LARGE SCALE GENOMIC DNA]</scope>
    <source>
        <strain evidence="2 3">NP_8Ht</strain>
    </source>
</reference>
<evidence type="ECO:0000313" key="3">
    <source>
        <dbReference type="Proteomes" id="UP000324282"/>
    </source>
</evidence>
<dbReference type="Proteomes" id="UP000324282">
    <property type="component" value="Unassembled WGS sequence"/>
</dbReference>
<feature type="transmembrane region" description="Helical" evidence="1">
    <location>
        <begin position="40"/>
        <end position="60"/>
    </location>
</feature>
<comment type="caution">
    <text evidence="2">The sequence shown here is derived from an EMBL/GenBank/DDBJ whole genome shotgun (WGS) entry which is preliminary data.</text>
</comment>
<organism evidence="2 3">
    <name type="scientific">Stutzerimonas stutzeri</name>
    <name type="common">Pseudomonas stutzeri</name>
    <dbReference type="NCBI Taxonomy" id="316"/>
    <lineage>
        <taxon>Bacteria</taxon>
        <taxon>Pseudomonadati</taxon>
        <taxon>Pseudomonadota</taxon>
        <taxon>Gammaproteobacteria</taxon>
        <taxon>Pseudomonadales</taxon>
        <taxon>Pseudomonadaceae</taxon>
        <taxon>Stutzerimonas</taxon>
    </lineage>
</organism>